<dbReference type="EMBL" id="MK072008">
    <property type="protein sequence ID" value="AYV77079.1"/>
    <property type="molecule type" value="Genomic_DNA"/>
</dbReference>
<protein>
    <submittedName>
        <fullName evidence="1">Uncharacterized protein</fullName>
    </submittedName>
</protein>
<name>A0A3G4ZUI0_9VIRU</name>
<reference evidence="1" key="1">
    <citation type="submission" date="2018-10" db="EMBL/GenBank/DDBJ databases">
        <title>Hidden diversity of soil giant viruses.</title>
        <authorList>
            <person name="Schulz F."/>
            <person name="Alteio L."/>
            <person name="Goudeau D."/>
            <person name="Ryan E.M."/>
            <person name="Malmstrom R.R."/>
            <person name="Blanchard J."/>
            <person name="Woyke T."/>
        </authorList>
    </citation>
    <scope>NUCLEOTIDE SEQUENCE</scope>
    <source>
        <strain evidence="1">BAV1</strain>
    </source>
</reference>
<accession>A0A3G4ZUI0</accession>
<sequence length="497" mass="57192">MEKPEVNQLNIVAQKYYLAIKDDPRNRTCQLEQFSKDLNLPVYSKCNNTTQLDQFLCKYHIRLYCKRCSTCNTYISGSQKCCLECKCLIDGCNNLGRRKKLRNEKDTGRYCSFHSKGLCHFCGSLNCVVHACIIKGCNSDQSRIIPGACNEHLCHTCKNLYTDKEKTKREGEEEKEVWSKYSLVQTVSPSTHTIIHIIDKTTDNHIDIKNLDPYYGNNYHDRQICPNHVKPCLSASLGYKVSDTCTKYIPILNSIHKLANDVLCLACKNNNLCQNAFVPDRKKVLNRCKNYYAIETSTETKRYCDFCTTEKVCQNKECDKIVNSYYNDYSPDRNTCSNCSALGIVCHYCNTLHNYNSYQVKYAQLSIFKHIVYSSCFNCLSDQKDTRCKVSALIISWKFYAKSFNNYVNRLKNELNYKGSIDFLTLVFRVLDITADQKISVFRATIKVLCSINDQSIQTFLDETALTPSLNHQCLLLIATVLPRDIMLLVLNLIFEP</sequence>
<evidence type="ECO:0000313" key="1">
    <source>
        <dbReference type="EMBL" id="AYV77079.1"/>
    </source>
</evidence>
<organism evidence="1">
    <name type="scientific">Barrevirus sp</name>
    <dbReference type="NCBI Taxonomy" id="2487763"/>
    <lineage>
        <taxon>Viruses</taxon>
        <taxon>Varidnaviria</taxon>
        <taxon>Bamfordvirae</taxon>
        <taxon>Nucleocytoviricota</taxon>
        <taxon>Megaviricetes</taxon>
        <taxon>Imitervirales</taxon>
        <taxon>Mimiviridae</taxon>
        <taxon>Klosneuvirinae</taxon>
    </lineage>
</organism>
<gene>
    <name evidence="1" type="ORF">Barrevirus11_9</name>
</gene>
<proteinExistence type="predicted"/>